<name>A0A2I0KWU1_PUNGR</name>
<feature type="region of interest" description="Disordered" evidence="1">
    <location>
        <begin position="474"/>
        <end position="495"/>
    </location>
</feature>
<proteinExistence type="predicted"/>
<comment type="caution">
    <text evidence="2">The sequence shown here is derived from an EMBL/GenBank/DDBJ whole genome shotgun (WGS) entry which is preliminary data.</text>
</comment>
<organism evidence="2 3">
    <name type="scientific">Punica granatum</name>
    <name type="common">Pomegranate</name>
    <dbReference type="NCBI Taxonomy" id="22663"/>
    <lineage>
        <taxon>Eukaryota</taxon>
        <taxon>Viridiplantae</taxon>
        <taxon>Streptophyta</taxon>
        <taxon>Embryophyta</taxon>
        <taxon>Tracheophyta</taxon>
        <taxon>Spermatophyta</taxon>
        <taxon>Magnoliopsida</taxon>
        <taxon>eudicotyledons</taxon>
        <taxon>Gunneridae</taxon>
        <taxon>Pentapetalae</taxon>
        <taxon>rosids</taxon>
        <taxon>malvids</taxon>
        <taxon>Myrtales</taxon>
        <taxon>Lythraceae</taxon>
        <taxon>Punica</taxon>
    </lineage>
</organism>
<evidence type="ECO:0000256" key="1">
    <source>
        <dbReference type="SAM" id="MobiDB-lite"/>
    </source>
</evidence>
<reference evidence="2 3" key="1">
    <citation type="submission" date="2017-11" db="EMBL/GenBank/DDBJ databases">
        <title>De-novo sequencing of pomegranate (Punica granatum L.) genome.</title>
        <authorList>
            <person name="Akparov Z."/>
            <person name="Amiraslanov A."/>
            <person name="Hajiyeva S."/>
            <person name="Abbasov M."/>
            <person name="Kaur K."/>
            <person name="Hamwieh A."/>
            <person name="Solovyev V."/>
            <person name="Salamov A."/>
            <person name="Braich B."/>
            <person name="Kosarev P."/>
            <person name="Mahmoud A."/>
            <person name="Hajiyev E."/>
            <person name="Babayeva S."/>
            <person name="Izzatullayeva V."/>
            <person name="Mammadov A."/>
            <person name="Mammadov A."/>
            <person name="Sharifova S."/>
            <person name="Ojaghi J."/>
            <person name="Eynullazada K."/>
            <person name="Bayramov B."/>
            <person name="Abdulazimova A."/>
            <person name="Shahmuradov I."/>
        </authorList>
    </citation>
    <scope>NUCLEOTIDE SEQUENCE [LARGE SCALE GENOMIC DNA]</scope>
    <source>
        <strain evidence="3">cv. AG2017</strain>
        <tissue evidence="2">Leaf</tissue>
    </source>
</reference>
<feature type="region of interest" description="Disordered" evidence="1">
    <location>
        <begin position="392"/>
        <end position="417"/>
    </location>
</feature>
<evidence type="ECO:0000313" key="3">
    <source>
        <dbReference type="Proteomes" id="UP000233551"/>
    </source>
</evidence>
<dbReference type="AlphaFoldDB" id="A0A2I0KWU1"/>
<dbReference type="Proteomes" id="UP000233551">
    <property type="component" value="Unassembled WGS sequence"/>
</dbReference>
<protein>
    <submittedName>
        <fullName evidence="2">Uncharacterized protein</fullName>
    </submittedName>
</protein>
<keyword evidence="3" id="KW-1185">Reference proteome</keyword>
<accession>A0A2I0KWU1</accession>
<gene>
    <name evidence="2" type="ORF">CRG98_006632</name>
</gene>
<feature type="region of interest" description="Disordered" evidence="1">
    <location>
        <begin position="434"/>
        <end position="461"/>
    </location>
</feature>
<feature type="compositionally biased region" description="Polar residues" evidence="1">
    <location>
        <begin position="405"/>
        <end position="416"/>
    </location>
</feature>
<sequence>MPHLVKSFSFSQVRVTIGDTAAPQMLFELRVQDSVSIVSAFRTPRPGLCVHLYSFSDFASKTPCPSLVLFGLRVHLYNFSDFASRTPCPSLVLFGLRVQNSVSIFTAFRTSRPGLRVHLYSFSNSASGTPCPSLVLFGLRVRDSVSIFTAFRTLRPRPRVHLYSFSDSASRTPCPSLLLLRLRVRTPCPSLQLFGLRVQDSVSISAAFRTPRPSLLLFGLRVQDSVSISTAFRTPRPGLRVHPYCFSDFVSKTLCSPLQLFGLRVHLYSLFGLHVQDSVSTFTAFRTPCPSLLLFGLRIHLYYFPDFVSIFTTRRTSRPYLPLSRLRVRCIWENGQVVVKTERLLLCTRRSLSQLALLLLPAAPLLCSRPAPPVTSLSATFLPLHKLTSARTATTEPARPLLENPSLSHGTLSSPTARPLSSLIEPQLVHAFPAGHSPPSSPISPLAPTLTTPDTLSLGLDSPIAQTRSLPWESEVAVTRRQPPPDLHSPSVFRV</sequence>
<dbReference type="EMBL" id="PGOL01000304">
    <property type="protein sequence ID" value="PKI72932.1"/>
    <property type="molecule type" value="Genomic_DNA"/>
</dbReference>
<feature type="compositionally biased region" description="Low complexity" evidence="1">
    <location>
        <begin position="443"/>
        <end position="461"/>
    </location>
</feature>
<evidence type="ECO:0000313" key="2">
    <source>
        <dbReference type="EMBL" id="PKI72932.1"/>
    </source>
</evidence>